<comment type="caution">
    <text evidence="2">The sequence shown here is derived from an EMBL/GenBank/DDBJ whole genome shotgun (WGS) entry which is preliminary data.</text>
</comment>
<sequence length="138" mass="15671">MSTMGGGDNDDQNKIKRFPNRAARVGEAVGFRRRVPLPDSQNPEQAPSDETAFAEVAEDLRDEIEEEIISRPELGIKQEDVDNAKFAFLRVHVDNRITNLENILEQSIREKNLVRDRAKTIHYLAASLAYLELTQPPE</sequence>
<feature type="region of interest" description="Disordered" evidence="1">
    <location>
        <begin position="1"/>
        <end position="50"/>
    </location>
</feature>
<dbReference type="EMBL" id="MFMC01000031">
    <property type="protein sequence ID" value="OGG76937.1"/>
    <property type="molecule type" value="Genomic_DNA"/>
</dbReference>
<name>A0A1F6ETI8_9BACT</name>
<dbReference type="STRING" id="1798515.A3B35_00855"/>
<evidence type="ECO:0000313" key="2">
    <source>
        <dbReference type="EMBL" id="OGG76937.1"/>
    </source>
</evidence>
<proteinExistence type="predicted"/>
<gene>
    <name evidence="2" type="ORF">A3B35_00855</name>
</gene>
<organism evidence="2 3">
    <name type="scientific">Candidatus Kaiserbacteria bacterium RIFCSPLOWO2_01_FULL_54_24</name>
    <dbReference type="NCBI Taxonomy" id="1798515"/>
    <lineage>
        <taxon>Bacteria</taxon>
        <taxon>Candidatus Kaiseribacteriota</taxon>
    </lineage>
</organism>
<protein>
    <submittedName>
        <fullName evidence="2">Uncharacterized protein</fullName>
    </submittedName>
</protein>
<accession>A0A1F6ETI8</accession>
<evidence type="ECO:0000256" key="1">
    <source>
        <dbReference type="SAM" id="MobiDB-lite"/>
    </source>
</evidence>
<dbReference type="AlphaFoldDB" id="A0A1F6ETI8"/>
<dbReference type="Proteomes" id="UP000177215">
    <property type="component" value="Unassembled WGS sequence"/>
</dbReference>
<reference evidence="2 3" key="1">
    <citation type="journal article" date="2016" name="Nat. Commun.">
        <title>Thousands of microbial genomes shed light on interconnected biogeochemical processes in an aquifer system.</title>
        <authorList>
            <person name="Anantharaman K."/>
            <person name="Brown C.T."/>
            <person name="Hug L.A."/>
            <person name="Sharon I."/>
            <person name="Castelle C.J."/>
            <person name="Probst A.J."/>
            <person name="Thomas B.C."/>
            <person name="Singh A."/>
            <person name="Wilkins M.J."/>
            <person name="Karaoz U."/>
            <person name="Brodie E.L."/>
            <person name="Williams K.H."/>
            <person name="Hubbard S.S."/>
            <person name="Banfield J.F."/>
        </authorList>
    </citation>
    <scope>NUCLEOTIDE SEQUENCE [LARGE SCALE GENOMIC DNA]</scope>
</reference>
<evidence type="ECO:0000313" key="3">
    <source>
        <dbReference type="Proteomes" id="UP000177215"/>
    </source>
</evidence>